<dbReference type="OrthoDB" id="308644at2"/>
<organism evidence="1 2">
    <name type="scientific">Lutimaribacter pacificus</name>
    <dbReference type="NCBI Taxonomy" id="391948"/>
    <lineage>
        <taxon>Bacteria</taxon>
        <taxon>Pseudomonadati</taxon>
        <taxon>Pseudomonadota</taxon>
        <taxon>Alphaproteobacteria</taxon>
        <taxon>Rhodobacterales</taxon>
        <taxon>Roseobacteraceae</taxon>
        <taxon>Lutimaribacter</taxon>
    </lineage>
</organism>
<sequence>MAANPRDWKINDIKSVCRRFGLFCDPPSSGSHYKVYSDYLEGMLTIPAHRPIKPIYIKQFVSYAKAHRLKVEEQGNG</sequence>
<reference evidence="1 2" key="1">
    <citation type="submission" date="2016-11" db="EMBL/GenBank/DDBJ databases">
        <authorList>
            <person name="Varghese N."/>
            <person name="Submissions S."/>
        </authorList>
    </citation>
    <scope>NUCLEOTIDE SEQUENCE [LARGE SCALE GENOMIC DNA]</scope>
    <source>
        <strain evidence="1 2">DSM 29620</strain>
    </source>
</reference>
<dbReference type="EMBL" id="FQZZ01000002">
    <property type="protein sequence ID" value="SHJ86174.1"/>
    <property type="molecule type" value="Genomic_DNA"/>
</dbReference>
<keyword evidence="2" id="KW-1185">Reference proteome</keyword>
<evidence type="ECO:0000313" key="2">
    <source>
        <dbReference type="Proteomes" id="UP000324252"/>
    </source>
</evidence>
<proteinExistence type="predicted"/>
<accession>A0A1H0G997</accession>
<name>A0A1H0G997_9RHOB</name>
<gene>
    <name evidence="1" type="ORF">SAMN05444142_102145</name>
</gene>
<evidence type="ECO:0000313" key="1">
    <source>
        <dbReference type="EMBL" id="SHJ86174.1"/>
    </source>
</evidence>
<protein>
    <recommendedName>
        <fullName evidence="3">HicA toxin of toxin-antitoxin</fullName>
    </recommendedName>
</protein>
<dbReference type="AlphaFoldDB" id="A0A1H0G997"/>
<evidence type="ECO:0008006" key="3">
    <source>
        <dbReference type="Google" id="ProtNLM"/>
    </source>
</evidence>
<dbReference type="Proteomes" id="UP000324252">
    <property type="component" value="Unassembled WGS sequence"/>
</dbReference>